<evidence type="ECO:0000256" key="3">
    <source>
        <dbReference type="ARBA" id="ARBA00023163"/>
    </source>
</evidence>
<keyword evidence="2" id="KW-0238">DNA-binding</keyword>
<evidence type="ECO:0000313" key="6">
    <source>
        <dbReference type="Proteomes" id="UP000239590"/>
    </source>
</evidence>
<dbReference type="InterPro" id="IPR037923">
    <property type="entry name" value="HTH-like"/>
</dbReference>
<dbReference type="AlphaFoldDB" id="A0A2S7IR12"/>
<feature type="domain" description="HTH araC/xylS-type" evidence="4">
    <location>
        <begin position="210"/>
        <end position="316"/>
    </location>
</feature>
<evidence type="ECO:0000313" key="5">
    <source>
        <dbReference type="EMBL" id="PQA60122.1"/>
    </source>
</evidence>
<dbReference type="Pfam" id="PF02311">
    <property type="entry name" value="AraC_binding"/>
    <property type="match status" value="1"/>
</dbReference>
<gene>
    <name evidence="5" type="ORF">C5O19_11040</name>
</gene>
<dbReference type="SUPFAM" id="SSF51215">
    <property type="entry name" value="Regulatory protein AraC"/>
    <property type="match status" value="1"/>
</dbReference>
<evidence type="ECO:0000256" key="2">
    <source>
        <dbReference type="ARBA" id="ARBA00023125"/>
    </source>
</evidence>
<dbReference type="Proteomes" id="UP000239590">
    <property type="component" value="Unassembled WGS sequence"/>
</dbReference>
<keyword evidence="1" id="KW-0805">Transcription regulation</keyword>
<keyword evidence="3" id="KW-0804">Transcription</keyword>
<dbReference type="SMART" id="SM00342">
    <property type="entry name" value="HTH_ARAC"/>
    <property type="match status" value="1"/>
</dbReference>
<sequence length="318" mass="36964">MKTKTSLIPTYTTESFRKRYFQGDSAWSEEAIRASVAHFEIHRRDDFRFRCQQTITSNRLDFYMVILITGGEGIHTFGVNEYYLKPGMLCFVSPGMITSWQTTVDEHAGYFCAFTSDFFQENLKDQQTLASYPFFNIEGSSALYLDEAQTQYFSNFFREIEEEYHSPNPHKADLIRAFLTVILQKAQRMMVCDPEQCLNDQSTAGLRLTKAFTRLFEQDFEPLKQLQPIQTQSLATYAAKLNVTQNHLNDTIKAVAGKTPGELIRERTLKEASQLLLNTQLSVAEICFLLKFEDPSYFSRFFKRYTNRTPKQHREKAH</sequence>
<comment type="caution">
    <text evidence="5">The sequence shown here is derived from an EMBL/GenBank/DDBJ whole genome shotgun (WGS) entry which is preliminary data.</text>
</comment>
<dbReference type="GO" id="GO:0043565">
    <property type="term" value="F:sequence-specific DNA binding"/>
    <property type="evidence" value="ECO:0007669"/>
    <property type="project" value="InterPro"/>
</dbReference>
<name>A0A2S7IR12_9BACT</name>
<dbReference type="PROSITE" id="PS01124">
    <property type="entry name" value="HTH_ARAC_FAMILY_2"/>
    <property type="match status" value="1"/>
</dbReference>
<protein>
    <recommendedName>
        <fullName evidence="4">HTH araC/xylS-type domain-containing protein</fullName>
    </recommendedName>
</protein>
<dbReference type="SUPFAM" id="SSF46689">
    <property type="entry name" value="Homeodomain-like"/>
    <property type="match status" value="1"/>
</dbReference>
<dbReference type="GO" id="GO:0003700">
    <property type="term" value="F:DNA-binding transcription factor activity"/>
    <property type="evidence" value="ECO:0007669"/>
    <property type="project" value="InterPro"/>
</dbReference>
<proteinExistence type="predicted"/>
<organism evidence="5 6">
    <name type="scientific">Siphonobacter curvatus</name>
    <dbReference type="NCBI Taxonomy" id="2094562"/>
    <lineage>
        <taxon>Bacteria</taxon>
        <taxon>Pseudomonadati</taxon>
        <taxon>Bacteroidota</taxon>
        <taxon>Cytophagia</taxon>
        <taxon>Cytophagales</taxon>
        <taxon>Cytophagaceae</taxon>
        <taxon>Siphonobacter</taxon>
    </lineage>
</organism>
<dbReference type="InterPro" id="IPR003313">
    <property type="entry name" value="AraC-bd"/>
</dbReference>
<dbReference type="Gene3D" id="1.10.10.60">
    <property type="entry name" value="Homeodomain-like"/>
    <property type="match status" value="1"/>
</dbReference>
<evidence type="ECO:0000259" key="4">
    <source>
        <dbReference type="PROSITE" id="PS01124"/>
    </source>
</evidence>
<dbReference type="PANTHER" id="PTHR43280:SF32">
    <property type="entry name" value="TRANSCRIPTIONAL REGULATORY PROTEIN"/>
    <property type="match status" value="1"/>
</dbReference>
<dbReference type="OrthoDB" id="629929at2"/>
<dbReference type="InterPro" id="IPR009057">
    <property type="entry name" value="Homeodomain-like_sf"/>
</dbReference>
<dbReference type="RefSeq" id="WP_104712074.1">
    <property type="nucleotide sequence ID" value="NZ_PTRA01000001.1"/>
</dbReference>
<dbReference type="InterPro" id="IPR018060">
    <property type="entry name" value="HTH_AraC"/>
</dbReference>
<dbReference type="EMBL" id="PTRA01000001">
    <property type="protein sequence ID" value="PQA60122.1"/>
    <property type="molecule type" value="Genomic_DNA"/>
</dbReference>
<keyword evidence="6" id="KW-1185">Reference proteome</keyword>
<evidence type="ECO:0000256" key="1">
    <source>
        <dbReference type="ARBA" id="ARBA00023015"/>
    </source>
</evidence>
<dbReference type="Pfam" id="PF12833">
    <property type="entry name" value="HTH_18"/>
    <property type="match status" value="1"/>
</dbReference>
<reference evidence="6" key="1">
    <citation type="submission" date="2018-02" db="EMBL/GenBank/DDBJ databases">
        <title>Genome sequencing of Solimonas sp. HR-BB.</title>
        <authorList>
            <person name="Lee Y."/>
            <person name="Jeon C.O."/>
        </authorList>
    </citation>
    <scope>NUCLEOTIDE SEQUENCE [LARGE SCALE GENOMIC DNA]</scope>
    <source>
        <strain evidence="6">HR-U</strain>
    </source>
</reference>
<accession>A0A2S7IR12</accession>
<dbReference type="PANTHER" id="PTHR43280">
    <property type="entry name" value="ARAC-FAMILY TRANSCRIPTIONAL REGULATOR"/>
    <property type="match status" value="1"/>
</dbReference>